<accession>A0A395GPG6</accession>
<evidence type="ECO:0000313" key="4">
    <source>
        <dbReference type="Proteomes" id="UP000249402"/>
    </source>
</evidence>
<gene>
    <name evidence="3" type="ORF">BO80DRAFT_448594</name>
</gene>
<dbReference type="Proteomes" id="UP000249402">
    <property type="component" value="Unassembled WGS sequence"/>
</dbReference>
<dbReference type="VEuPathDB" id="FungiDB:BO80DRAFT_448594"/>
<feature type="compositionally biased region" description="Polar residues" evidence="1">
    <location>
        <begin position="1"/>
        <end position="18"/>
    </location>
</feature>
<feature type="region of interest" description="Disordered" evidence="1">
    <location>
        <begin position="37"/>
        <end position="56"/>
    </location>
</feature>
<dbReference type="OrthoDB" id="10553726at2759"/>
<organism evidence="3 4">
    <name type="scientific">Aspergillus ibericus CBS 121593</name>
    <dbReference type="NCBI Taxonomy" id="1448316"/>
    <lineage>
        <taxon>Eukaryota</taxon>
        <taxon>Fungi</taxon>
        <taxon>Dikarya</taxon>
        <taxon>Ascomycota</taxon>
        <taxon>Pezizomycotina</taxon>
        <taxon>Eurotiomycetes</taxon>
        <taxon>Eurotiomycetidae</taxon>
        <taxon>Eurotiales</taxon>
        <taxon>Aspergillaceae</taxon>
        <taxon>Aspergillus</taxon>
        <taxon>Aspergillus subgen. Circumdati</taxon>
    </lineage>
</organism>
<feature type="region of interest" description="Disordered" evidence="1">
    <location>
        <begin position="1"/>
        <end position="23"/>
    </location>
</feature>
<evidence type="ECO:0000256" key="2">
    <source>
        <dbReference type="SAM" id="Phobius"/>
    </source>
</evidence>
<proteinExistence type="predicted"/>
<dbReference type="EMBL" id="KZ824465">
    <property type="protein sequence ID" value="RAK97254.1"/>
    <property type="molecule type" value="Genomic_DNA"/>
</dbReference>
<sequence>MYTLNLIPSDSSNTNSLPAYSKEPLLPRYDSCNTLTTQPSRTAWPGTETAVTTTNSRAARPSRAEFWAKTFLTFVFLATVVLAGLGAAWIIPGPVPRNGPM</sequence>
<protein>
    <submittedName>
        <fullName evidence="3">Uncharacterized protein</fullName>
    </submittedName>
</protein>
<dbReference type="GeneID" id="37226552"/>
<evidence type="ECO:0000256" key="1">
    <source>
        <dbReference type="SAM" id="MobiDB-lite"/>
    </source>
</evidence>
<name>A0A395GPG6_9EURO</name>
<reference evidence="3 4" key="1">
    <citation type="submission" date="2018-02" db="EMBL/GenBank/DDBJ databases">
        <title>The genomes of Aspergillus section Nigri reveals drivers in fungal speciation.</title>
        <authorList>
            <consortium name="DOE Joint Genome Institute"/>
            <person name="Vesth T.C."/>
            <person name="Nybo J."/>
            <person name="Theobald S."/>
            <person name="Brandl J."/>
            <person name="Frisvad J.C."/>
            <person name="Nielsen K.F."/>
            <person name="Lyhne E.K."/>
            <person name="Kogle M.E."/>
            <person name="Kuo A."/>
            <person name="Riley R."/>
            <person name="Clum A."/>
            <person name="Nolan M."/>
            <person name="Lipzen A."/>
            <person name="Salamov A."/>
            <person name="Henrissat B."/>
            <person name="Wiebenga A."/>
            <person name="De vries R.P."/>
            <person name="Grigoriev I.V."/>
            <person name="Mortensen U.H."/>
            <person name="Andersen M.R."/>
            <person name="Baker S.E."/>
        </authorList>
    </citation>
    <scope>NUCLEOTIDE SEQUENCE [LARGE SCALE GENOMIC DNA]</scope>
    <source>
        <strain evidence="3 4">CBS 121593</strain>
    </source>
</reference>
<evidence type="ECO:0000313" key="3">
    <source>
        <dbReference type="EMBL" id="RAK97254.1"/>
    </source>
</evidence>
<keyword evidence="4" id="KW-1185">Reference proteome</keyword>
<dbReference type="RefSeq" id="XP_025571582.1">
    <property type="nucleotide sequence ID" value="XM_025721687.1"/>
</dbReference>
<keyword evidence="2" id="KW-1133">Transmembrane helix</keyword>
<keyword evidence="2" id="KW-0472">Membrane</keyword>
<dbReference type="AlphaFoldDB" id="A0A395GPG6"/>
<keyword evidence="2" id="KW-0812">Transmembrane</keyword>
<feature type="transmembrane region" description="Helical" evidence="2">
    <location>
        <begin position="66"/>
        <end position="91"/>
    </location>
</feature>